<name>A0ABT8WRF7_9FLAO</name>
<keyword evidence="1" id="KW-0547">Nucleotide-binding</keyword>
<keyword evidence="1" id="KW-0067">ATP-binding</keyword>
<dbReference type="InterPro" id="IPR036890">
    <property type="entry name" value="HATPase_C_sf"/>
</dbReference>
<accession>A0ABT8WRF7</accession>
<dbReference type="RefSeq" id="WP_303302820.1">
    <property type="nucleotide sequence ID" value="NZ_BAABDA010000050.1"/>
</dbReference>
<keyword evidence="2" id="KW-1185">Reference proteome</keyword>
<evidence type="ECO:0000313" key="1">
    <source>
        <dbReference type="EMBL" id="MDO5975610.1"/>
    </source>
</evidence>
<organism evidence="1 2">
    <name type="scientific">Flavivirga jejuensis</name>
    <dbReference type="NCBI Taxonomy" id="870487"/>
    <lineage>
        <taxon>Bacteria</taxon>
        <taxon>Pseudomonadati</taxon>
        <taxon>Bacteroidota</taxon>
        <taxon>Flavobacteriia</taxon>
        <taxon>Flavobacteriales</taxon>
        <taxon>Flavobacteriaceae</taxon>
        <taxon>Flavivirga</taxon>
    </lineage>
</organism>
<dbReference type="GO" id="GO:0005524">
    <property type="term" value="F:ATP binding"/>
    <property type="evidence" value="ECO:0007669"/>
    <property type="project" value="UniProtKB-KW"/>
</dbReference>
<dbReference type="EMBL" id="JAUOEL010000005">
    <property type="protein sequence ID" value="MDO5975610.1"/>
    <property type="molecule type" value="Genomic_DNA"/>
</dbReference>
<dbReference type="SUPFAM" id="SSF55874">
    <property type="entry name" value="ATPase domain of HSP90 chaperone/DNA topoisomerase II/histidine kinase"/>
    <property type="match status" value="1"/>
</dbReference>
<protein>
    <submittedName>
        <fullName evidence="1">ATP-binding protein</fullName>
    </submittedName>
</protein>
<dbReference type="Gene3D" id="3.30.565.10">
    <property type="entry name" value="Histidine kinase-like ATPase, C-terminal domain"/>
    <property type="match status" value="1"/>
</dbReference>
<sequence>MSKLTVNVPLRANPIRWIEFVNRTRSIDLSDKDILEFNLRTSAFIKPAELVLIACLIEELKLKYEITVTFVNGSFGLNSHLDNIKFKRYWDHNFNRDNYTDCNNYSTLGLWKISQNIIDVYGRVAQSYFRKAYLPDKDLLMLSSNLVEVFNNVFNHSHSLISGYVLTQFFPQLCSIKFSVCDFGVGIPHSVNKFLSSKGGDTLDDCSAIIKSLERGFSIRSIPQNAGFGLSNVLDFTENCNGTLTIISNQGFVQKSAGEDFFRSNLDYFHGTLIQVEIDTNCLDEFDTDDEVYEF</sequence>
<proteinExistence type="predicted"/>
<dbReference type="Proteomes" id="UP001176806">
    <property type="component" value="Unassembled WGS sequence"/>
</dbReference>
<gene>
    <name evidence="1" type="ORF">Q4Q40_15560</name>
</gene>
<evidence type="ECO:0000313" key="2">
    <source>
        <dbReference type="Proteomes" id="UP001176806"/>
    </source>
</evidence>
<comment type="caution">
    <text evidence="1">The sequence shown here is derived from an EMBL/GenBank/DDBJ whole genome shotgun (WGS) entry which is preliminary data.</text>
</comment>
<reference evidence="1" key="1">
    <citation type="submission" date="2023-07" db="EMBL/GenBank/DDBJ databases">
        <title>Two novel species in the genus Flavivirga.</title>
        <authorList>
            <person name="Kwon K."/>
        </authorList>
    </citation>
    <scope>NUCLEOTIDE SEQUENCE</scope>
    <source>
        <strain evidence="1">KACC 14158</strain>
    </source>
</reference>